<accession>A0A8J9VRY8</accession>
<feature type="non-terminal residue" evidence="1">
    <location>
        <position position="72"/>
    </location>
</feature>
<sequence>MYRQAATAPCNLNLAGNYLRENGLPPLPLARRDESLIAPELMPPDCSSCTTAQHGNKSMPCYLSVFTLMLPE</sequence>
<keyword evidence="2" id="KW-1185">Reference proteome</keyword>
<gene>
    <name evidence="1" type="ORF">BINO364_LOCUS11505</name>
</gene>
<name>A0A8J9VRY8_9NEOP</name>
<protein>
    <submittedName>
        <fullName evidence="1">Uncharacterized protein</fullName>
    </submittedName>
</protein>
<dbReference type="AlphaFoldDB" id="A0A8J9VRY8"/>
<proteinExistence type="predicted"/>
<reference evidence="1" key="1">
    <citation type="submission" date="2021-12" db="EMBL/GenBank/DDBJ databases">
        <authorList>
            <person name="Martin H S."/>
        </authorList>
    </citation>
    <scope>NUCLEOTIDE SEQUENCE</scope>
</reference>
<evidence type="ECO:0000313" key="1">
    <source>
        <dbReference type="EMBL" id="CAH0725980.1"/>
    </source>
</evidence>
<organism evidence="1 2">
    <name type="scientific">Brenthis ino</name>
    <name type="common">lesser marbled fritillary</name>
    <dbReference type="NCBI Taxonomy" id="405034"/>
    <lineage>
        <taxon>Eukaryota</taxon>
        <taxon>Metazoa</taxon>
        <taxon>Ecdysozoa</taxon>
        <taxon>Arthropoda</taxon>
        <taxon>Hexapoda</taxon>
        <taxon>Insecta</taxon>
        <taxon>Pterygota</taxon>
        <taxon>Neoptera</taxon>
        <taxon>Endopterygota</taxon>
        <taxon>Lepidoptera</taxon>
        <taxon>Glossata</taxon>
        <taxon>Ditrysia</taxon>
        <taxon>Papilionoidea</taxon>
        <taxon>Nymphalidae</taxon>
        <taxon>Heliconiinae</taxon>
        <taxon>Argynnini</taxon>
        <taxon>Brenthis</taxon>
    </lineage>
</organism>
<dbReference type="OrthoDB" id="7375814at2759"/>
<dbReference type="Proteomes" id="UP000838878">
    <property type="component" value="Chromosome 5"/>
</dbReference>
<evidence type="ECO:0000313" key="2">
    <source>
        <dbReference type="Proteomes" id="UP000838878"/>
    </source>
</evidence>
<dbReference type="EMBL" id="OV170225">
    <property type="protein sequence ID" value="CAH0725980.1"/>
    <property type="molecule type" value="Genomic_DNA"/>
</dbReference>